<dbReference type="Proteomes" id="UP000321734">
    <property type="component" value="Unassembled WGS sequence"/>
</dbReference>
<name>A0A5C7ARD0_9FLAO</name>
<dbReference type="Gene3D" id="6.10.10.120">
    <property type="entry name" value="Antitoxin ParD1-like"/>
    <property type="match status" value="1"/>
</dbReference>
<dbReference type="AlphaFoldDB" id="A0A5C7ARD0"/>
<reference evidence="1 2" key="1">
    <citation type="submission" date="2019-08" db="EMBL/GenBank/DDBJ databases">
        <title>Genome sequence of Gelidibacter salicanalis IC162T.</title>
        <authorList>
            <person name="Bowman J.P."/>
        </authorList>
    </citation>
    <scope>NUCLEOTIDE SEQUENCE [LARGE SCALE GENOMIC DNA]</scope>
    <source>
        <strain evidence="1 2">IC162</strain>
    </source>
</reference>
<proteinExistence type="predicted"/>
<gene>
    <name evidence="1" type="ORF">ES711_07790</name>
</gene>
<comment type="caution">
    <text evidence="1">The sequence shown here is derived from an EMBL/GenBank/DDBJ whole genome shotgun (WGS) entry which is preliminary data.</text>
</comment>
<organism evidence="1 2">
    <name type="scientific">Gelidibacter salicanalis</name>
    <dbReference type="NCBI Taxonomy" id="291193"/>
    <lineage>
        <taxon>Bacteria</taxon>
        <taxon>Pseudomonadati</taxon>
        <taxon>Bacteroidota</taxon>
        <taxon>Flavobacteriia</taxon>
        <taxon>Flavobacteriales</taxon>
        <taxon>Flavobacteriaceae</taxon>
        <taxon>Gelidibacter</taxon>
    </lineage>
</organism>
<evidence type="ECO:0000313" key="2">
    <source>
        <dbReference type="Proteomes" id="UP000321734"/>
    </source>
</evidence>
<dbReference type="RefSeq" id="WP_146892337.1">
    <property type="nucleotide sequence ID" value="NZ_VORX01000003.1"/>
</dbReference>
<dbReference type="GO" id="GO:0006355">
    <property type="term" value="P:regulation of DNA-templated transcription"/>
    <property type="evidence" value="ECO:0007669"/>
    <property type="project" value="InterPro"/>
</dbReference>
<sequence>MTRQSISLTKKNDEWLKVQLSEDEFNSKSEAINYLIKQARNQKEYYDFVRMKIEKGEKSGFAKKQTRDEMLAEFKKDLPDE</sequence>
<keyword evidence="2" id="KW-1185">Reference proteome</keyword>
<evidence type="ECO:0000313" key="1">
    <source>
        <dbReference type="EMBL" id="TXE08402.1"/>
    </source>
</evidence>
<protein>
    <submittedName>
        <fullName evidence="1">CopG family transcriptional regulator</fullName>
    </submittedName>
</protein>
<dbReference type="OrthoDB" id="517416at2"/>
<dbReference type="InterPro" id="IPR010985">
    <property type="entry name" value="Ribbon_hlx_hlx"/>
</dbReference>
<dbReference type="EMBL" id="VORX01000003">
    <property type="protein sequence ID" value="TXE08402.1"/>
    <property type="molecule type" value="Genomic_DNA"/>
</dbReference>
<dbReference type="InterPro" id="IPR038296">
    <property type="entry name" value="ParD_sf"/>
</dbReference>
<dbReference type="SUPFAM" id="SSF47598">
    <property type="entry name" value="Ribbon-helix-helix"/>
    <property type="match status" value="1"/>
</dbReference>
<accession>A0A5C7ARD0</accession>